<name>A0ABW5UQA0_9BURK</name>
<protein>
    <submittedName>
        <fullName evidence="3">CHAT domain-containing protein</fullName>
    </submittedName>
</protein>
<reference evidence="4" key="1">
    <citation type="journal article" date="2019" name="Int. J. Syst. Evol. Microbiol.">
        <title>The Global Catalogue of Microorganisms (GCM) 10K type strain sequencing project: providing services to taxonomists for standard genome sequencing and annotation.</title>
        <authorList>
            <consortium name="The Broad Institute Genomics Platform"/>
            <consortium name="The Broad Institute Genome Sequencing Center for Infectious Disease"/>
            <person name="Wu L."/>
            <person name="Ma J."/>
        </authorList>
    </citation>
    <scope>NUCLEOTIDE SEQUENCE [LARGE SCALE GENOMIC DNA]</scope>
    <source>
        <strain evidence="4">TISTR 1906</strain>
    </source>
</reference>
<gene>
    <name evidence="3" type="ORF">ACFSW6_17245</name>
</gene>
<feature type="chain" id="PRO_5046283072" evidence="1">
    <location>
        <begin position="25"/>
        <end position="841"/>
    </location>
</feature>
<keyword evidence="4" id="KW-1185">Reference proteome</keyword>
<comment type="caution">
    <text evidence="3">The sequence shown here is derived from an EMBL/GenBank/DDBJ whole genome shotgun (WGS) entry which is preliminary data.</text>
</comment>
<accession>A0ABW5UQA0</accession>
<dbReference type="InterPro" id="IPR024983">
    <property type="entry name" value="CHAT_dom"/>
</dbReference>
<dbReference type="Proteomes" id="UP001597463">
    <property type="component" value="Unassembled WGS sequence"/>
</dbReference>
<proteinExistence type="predicted"/>
<feature type="domain" description="CHAT" evidence="2">
    <location>
        <begin position="537"/>
        <end position="837"/>
    </location>
</feature>
<dbReference type="EMBL" id="JBHUMV010000008">
    <property type="protein sequence ID" value="MFD2755817.1"/>
    <property type="molecule type" value="Genomic_DNA"/>
</dbReference>
<dbReference type="RefSeq" id="WP_066481268.1">
    <property type="nucleotide sequence ID" value="NZ_BCNT01000015.1"/>
</dbReference>
<evidence type="ECO:0000259" key="2">
    <source>
        <dbReference type="Pfam" id="PF12770"/>
    </source>
</evidence>
<evidence type="ECO:0000256" key="1">
    <source>
        <dbReference type="SAM" id="SignalP"/>
    </source>
</evidence>
<sequence>MRRRLWQASTLMALALLPGSPYLAAKEPAADIRAAQQSLEQGKGMAGLALLAAVLPDLQAQWRQHPTPDHARAYARALALKARLHELLAQTGEAAQSRDRAHEIALQALGGQDADVQELLSERMYAAISAQDFSKAQALSRELESSLPRPLKQCKSAICLELRFQQANLAATMGHAQEALDIALELAAIPEASPDLAAWNVYHLVYLTGQLRQARQMQHWCQRADAMARDDAHARNGALARAQAMCLSGHGDAQTFEHLLQAELQAHGAGSQGSSHMLSLQAGRLLEHGDYAAAARTAGQAWATGLARQEPFWQQWATITIAQAMEGNRRMPEAIFYGKLALRYQQILLARSGTLPPEQLDAMLRNSRGFYETLARWLLQQQRFAEAEQVLALAREHGYHRLVRQYRPAQQAVALTPDEQAQLLRLAPLQQRLEKAWSERESDASSALSDLLDSLQPLLASRLPQRPHGATPPLSLPPVAPGKIQVLFLPAPQQLHVVLRSAQVPDRYLSLPVRQDQLVQDIALLRRQLQQPRSQPQPLAQKLYRQLWQPLLAYLPAGQPLAPPGQAPEVQLHPEGPLRYLPFAALHDGSHWLGESYALPLDTGLAHEAAKPASARAGWALLGASKPGGELPALPQVREEIDALARIAQSRGIAYGKALDGQFTAAALRTALQSSSVVHLASHFRLQPGDGQASGLYLGDGSLLTLRALDDPSYRFDGLDLLTLSACETALPSGPQEEGLPVDSLAWLAQAKGAKHVLASLWAVADEATRRYMDAFYSALGSGMPHAQAVRSAQLSMLAAGLPAPAGGRRGLAAYSASADLSSAPGHPYYWSGFVLLSAAH</sequence>
<evidence type="ECO:0000313" key="3">
    <source>
        <dbReference type="EMBL" id="MFD2755817.1"/>
    </source>
</evidence>
<feature type="signal peptide" evidence="1">
    <location>
        <begin position="1"/>
        <end position="24"/>
    </location>
</feature>
<organism evidence="3 4">
    <name type="scientific">Comamonas terrae</name>
    <dbReference type="NCBI Taxonomy" id="673548"/>
    <lineage>
        <taxon>Bacteria</taxon>
        <taxon>Pseudomonadati</taxon>
        <taxon>Pseudomonadota</taxon>
        <taxon>Betaproteobacteria</taxon>
        <taxon>Burkholderiales</taxon>
        <taxon>Comamonadaceae</taxon>
        <taxon>Comamonas</taxon>
    </lineage>
</organism>
<evidence type="ECO:0000313" key="4">
    <source>
        <dbReference type="Proteomes" id="UP001597463"/>
    </source>
</evidence>
<dbReference type="Pfam" id="PF12770">
    <property type="entry name" value="CHAT"/>
    <property type="match status" value="1"/>
</dbReference>
<keyword evidence="1" id="KW-0732">Signal</keyword>